<keyword evidence="2" id="KW-0732">Signal</keyword>
<reference evidence="4" key="1">
    <citation type="journal article" date="2019" name="Int. J. Syst. Evol. Microbiol.">
        <title>The Global Catalogue of Microorganisms (GCM) 10K type strain sequencing project: providing services to taxonomists for standard genome sequencing and annotation.</title>
        <authorList>
            <consortium name="The Broad Institute Genomics Platform"/>
            <consortium name="The Broad Institute Genome Sequencing Center for Infectious Disease"/>
            <person name="Wu L."/>
            <person name="Ma J."/>
        </authorList>
    </citation>
    <scope>NUCLEOTIDE SEQUENCE [LARGE SCALE GENOMIC DNA]</scope>
    <source>
        <strain evidence="4">JCM 31696</strain>
    </source>
</reference>
<evidence type="ECO:0000256" key="1">
    <source>
        <dbReference type="SAM" id="MobiDB-lite"/>
    </source>
</evidence>
<evidence type="ECO:0000313" key="4">
    <source>
        <dbReference type="Proteomes" id="UP001597083"/>
    </source>
</evidence>
<keyword evidence="4" id="KW-1185">Reference proteome</keyword>
<gene>
    <name evidence="3" type="ORF">ACFQ07_28495</name>
</gene>
<comment type="caution">
    <text evidence="3">The sequence shown here is derived from an EMBL/GenBank/DDBJ whole genome shotgun (WGS) entry which is preliminary data.</text>
</comment>
<feature type="chain" id="PRO_5045221614" description="PKD domain-containing protein" evidence="2">
    <location>
        <begin position="36"/>
        <end position="242"/>
    </location>
</feature>
<dbReference type="InterPro" id="IPR006311">
    <property type="entry name" value="TAT_signal"/>
</dbReference>
<dbReference type="EMBL" id="JBHTIR010004013">
    <property type="protein sequence ID" value="MFD0856212.1"/>
    <property type="molecule type" value="Genomic_DNA"/>
</dbReference>
<feature type="signal peptide" evidence="2">
    <location>
        <begin position="1"/>
        <end position="35"/>
    </location>
</feature>
<accession>A0ABW3CQJ2</accession>
<sequence length="242" mass="25621">MHPDLPNRRRTHIRTALILTGALTAALSTIPPAQAQPYCTKPGDLNCNITQPGGTSGGGTSNGGGGTGTIPEPEDENLDENVLDLGPAEPPTEDLARTVRDSAGFPPVRVHTAPTARTYVKVRTGLWVDGFETVQTDPITLAGQTVQATATPRSVTWNLGETTITCNGPGRPNDTSCSYTYQRSSLRQPGRAYRITATVTWDVSWTCTGPGCDDTAGTLEPSTVPSEPVPLVVDEIQTNTRP</sequence>
<proteinExistence type="predicted"/>
<protein>
    <recommendedName>
        <fullName evidence="5">PKD domain-containing protein</fullName>
    </recommendedName>
</protein>
<organism evidence="3 4">
    <name type="scientific">Actinomadura adrarensis</name>
    <dbReference type="NCBI Taxonomy" id="1819600"/>
    <lineage>
        <taxon>Bacteria</taxon>
        <taxon>Bacillati</taxon>
        <taxon>Actinomycetota</taxon>
        <taxon>Actinomycetes</taxon>
        <taxon>Streptosporangiales</taxon>
        <taxon>Thermomonosporaceae</taxon>
        <taxon>Actinomadura</taxon>
    </lineage>
</organism>
<evidence type="ECO:0000256" key="2">
    <source>
        <dbReference type="SAM" id="SignalP"/>
    </source>
</evidence>
<name>A0ABW3CQJ2_9ACTN</name>
<feature type="compositionally biased region" description="Gly residues" evidence="1">
    <location>
        <begin position="54"/>
        <end position="68"/>
    </location>
</feature>
<dbReference type="Proteomes" id="UP001597083">
    <property type="component" value="Unassembled WGS sequence"/>
</dbReference>
<feature type="region of interest" description="Disordered" evidence="1">
    <location>
        <begin position="49"/>
        <end position="79"/>
    </location>
</feature>
<dbReference type="PROSITE" id="PS51318">
    <property type="entry name" value="TAT"/>
    <property type="match status" value="1"/>
</dbReference>
<evidence type="ECO:0000313" key="3">
    <source>
        <dbReference type="EMBL" id="MFD0856212.1"/>
    </source>
</evidence>
<evidence type="ECO:0008006" key="5">
    <source>
        <dbReference type="Google" id="ProtNLM"/>
    </source>
</evidence>